<dbReference type="EnsemblMetazoa" id="CapteT218421">
    <property type="protein sequence ID" value="CapteP218421"/>
    <property type="gene ID" value="CapteG218421"/>
</dbReference>
<sequence length="233" mass="26359">MALTNDKSIEKVLFLETCDILCGSVRDVHQRILNSPLILRLDDKGEACEQKNCRELSGTEKAACMMRFCSPDGQYDQDDDDRSDDFLDLIRCTRNTCQVFHGDLFQLCVRERCLENANELPQLTFHKTSQKRDAPHRQNSARGSFSQSATTDRIVDVDLDCHHHCQALYSPQSSKFGTCVLSQCVHPKPRAATGAVSKRFTNAELDFCATKCGSHVNAIRRACYKGCRDNFRK</sequence>
<dbReference type="EMBL" id="KB291799">
    <property type="protein sequence ID" value="ELU18699.1"/>
    <property type="molecule type" value="Genomic_DNA"/>
</dbReference>
<evidence type="ECO:0000313" key="3">
    <source>
        <dbReference type="EnsemblMetazoa" id="CapteP218421"/>
    </source>
</evidence>
<dbReference type="AlphaFoldDB" id="R7VJ95"/>
<accession>R7VJ95</accession>
<name>R7VJ95_CAPTE</name>
<reference evidence="3" key="3">
    <citation type="submission" date="2015-06" db="UniProtKB">
        <authorList>
            <consortium name="EnsemblMetazoa"/>
        </authorList>
    </citation>
    <scope>IDENTIFICATION</scope>
</reference>
<feature type="compositionally biased region" description="Polar residues" evidence="1">
    <location>
        <begin position="137"/>
        <end position="149"/>
    </location>
</feature>
<evidence type="ECO:0000313" key="4">
    <source>
        <dbReference type="Proteomes" id="UP000014760"/>
    </source>
</evidence>
<proteinExistence type="predicted"/>
<dbReference type="Proteomes" id="UP000014760">
    <property type="component" value="Unassembled WGS sequence"/>
</dbReference>
<evidence type="ECO:0000313" key="2">
    <source>
        <dbReference type="EMBL" id="ELU18699.1"/>
    </source>
</evidence>
<dbReference type="HOGENOM" id="CLU_1190818_0_0_1"/>
<evidence type="ECO:0000256" key="1">
    <source>
        <dbReference type="SAM" id="MobiDB-lite"/>
    </source>
</evidence>
<gene>
    <name evidence="2" type="ORF">CAPTEDRAFT_218421</name>
</gene>
<feature type="region of interest" description="Disordered" evidence="1">
    <location>
        <begin position="125"/>
        <end position="149"/>
    </location>
</feature>
<reference evidence="2 4" key="2">
    <citation type="journal article" date="2013" name="Nature">
        <title>Insights into bilaterian evolution from three spiralian genomes.</title>
        <authorList>
            <person name="Simakov O."/>
            <person name="Marletaz F."/>
            <person name="Cho S.J."/>
            <person name="Edsinger-Gonzales E."/>
            <person name="Havlak P."/>
            <person name="Hellsten U."/>
            <person name="Kuo D.H."/>
            <person name="Larsson T."/>
            <person name="Lv J."/>
            <person name="Arendt D."/>
            <person name="Savage R."/>
            <person name="Osoegawa K."/>
            <person name="de Jong P."/>
            <person name="Grimwood J."/>
            <person name="Chapman J.A."/>
            <person name="Shapiro H."/>
            <person name="Aerts A."/>
            <person name="Otillar R.P."/>
            <person name="Terry A.Y."/>
            <person name="Boore J.L."/>
            <person name="Grigoriev I.V."/>
            <person name="Lindberg D.R."/>
            <person name="Seaver E.C."/>
            <person name="Weisblat D.A."/>
            <person name="Putnam N.H."/>
            <person name="Rokhsar D.S."/>
        </authorList>
    </citation>
    <scope>NUCLEOTIDE SEQUENCE</scope>
    <source>
        <strain evidence="2 4">I ESC-2004</strain>
    </source>
</reference>
<dbReference type="EMBL" id="AMQN01000490">
    <property type="status" value="NOT_ANNOTATED_CDS"/>
    <property type="molecule type" value="Genomic_DNA"/>
</dbReference>
<protein>
    <submittedName>
        <fullName evidence="2 3">Uncharacterized protein</fullName>
    </submittedName>
</protein>
<reference evidence="4" key="1">
    <citation type="submission" date="2012-12" db="EMBL/GenBank/DDBJ databases">
        <authorList>
            <person name="Hellsten U."/>
            <person name="Grimwood J."/>
            <person name="Chapman J.A."/>
            <person name="Shapiro H."/>
            <person name="Aerts A."/>
            <person name="Otillar R.P."/>
            <person name="Terry A.Y."/>
            <person name="Boore J.L."/>
            <person name="Simakov O."/>
            <person name="Marletaz F."/>
            <person name="Cho S.-J."/>
            <person name="Edsinger-Gonzales E."/>
            <person name="Havlak P."/>
            <person name="Kuo D.-H."/>
            <person name="Larsson T."/>
            <person name="Lv J."/>
            <person name="Arendt D."/>
            <person name="Savage R."/>
            <person name="Osoegawa K."/>
            <person name="de Jong P."/>
            <person name="Lindberg D.R."/>
            <person name="Seaver E.C."/>
            <person name="Weisblat D.A."/>
            <person name="Putnam N.H."/>
            <person name="Grigoriev I.V."/>
            <person name="Rokhsar D.S."/>
        </authorList>
    </citation>
    <scope>NUCLEOTIDE SEQUENCE</scope>
    <source>
        <strain evidence="4">I ESC-2004</strain>
    </source>
</reference>
<organism evidence="2">
    <name type="scientific">Capitella teleta</name>
    <name type="common">Polychaete worm</name>
    <dbReference type="NCBI Taxonomy" id="283909"/>
    <lineage>
        <taxon>Eukaryota</taxon>
        <taxon>Metazoa</taxon>
        <taxon>Spiralia</taxon>
        <taxon>Lophotrochozoa</taxon>
        <taxon>Annelida</taxon>
        <taxon>Polychaeta</taxon>
        <taxon>Sedentaria</taxon>
        <taxon>Scolecida</taxon>
        <taxon>Capitellidae</taxon>
        <taxon>Capitella</taxon>
    </lineage>
</organism>
<keyword evidence="4" id="KW-1185">Reference proteome</keyword>